<keyword evidence="2" id="KW-1185">Reference proteome</keyword>
<gene>
    <name evidence="1" type="ORF">PLEPLA_LOCUS34289</name>
</gene>
<dbReference type="Proteomes" id="UP001153269">
    <property type="component" value="Unassembled WGS sequence"/>
</dbReference>
<protein>
    <submittedName>
        <fullName evidence="1">Uncharacterized protein</fullName>
    </submittedName>
</protein>
<dbReference type="EMBL" id="CADEAL010003920">
    <property type="protein sequence ID" value="CAB1446564.1"/>
    <property type="molecule type" value="Genomic_DNA"/>
</dbReference>
<dbReference type="AlphaFoldDB" id="A0A9N7VC28"/>
<evidence type="ECO:0000313" key="1">
    <source>
        <dbReference type="EMBL" id="CAB1446564.1"/>
    </source>
</evidence>
<comment type="caution">
    <text evidence="1">The sequence shown here is derived from an EMBL/GenBank/DDBJ whole genome shotgun (WGS) entry which is preliminary data.</text>
</comment>
<reference evidence="1" key="1">
    <citation type="submission" date="2020-03" db="EMBL/GenBank/DDBJ databases">
        <authorList>
            <person name="Weist P."/>
        </authorList>
    </citation>
    <scope>NUCLEOTIDE SEQUENCE</scope>
</reference>
<accession>A0A9N7VC28</accession>
<name>A0A9N7VC28_PLEPL</name>
<proteinExistence type="predicted"/>
<evidence type="ECO:0000313" key="2">
    <source>
        <dbReference type="Proteomes" id="UP001153269"/>
    </source>
</evidence>
<sequence length="87" mass="9499">MSSHQQIRRCLGLPRIAPCHRLFPGVAGEAVDTSIVSQCSSSTAPQLHGHLIEAMGGSAAHHQTHFLRLLRGQMKKWPPHESTGEIL</sequence>
<organism evidence="1 2">
    <name type="scientific">Pleuronectes platessa</name>
    <name type="common">European plaice</name>
    <dbReference type="NCBI Taxonomy" id="8262"/>
    <lineage>
        <taxon>Eukaryota</taxon>
        <taxon>Metazoa</taxon>
        <taxon>Chordata</taxon>
        <taxon>Craniata</taxon>
        <taxon>Vertebrata</taxon>
        <taxon>Euteleostomi</taxon>
        <taxon>Actinopterygii</taxon>
        <taxon>Neopterygii</taxon>
        <taxon>Teleostei</taxon>
        <taxon>Neoteleostei</taxon>
        <taxon>Acanthomorphata</taxon>
        <taxon>Carangaria</taxon>
        <taxon>Pleuronectiformes</taxon>
        <taxon>Pleuronectoidei</taxon>
        <taxon>Pleuronectidae</taxon>
        <taxon>Pleuronectes</taxon>
    </lineage>
</organism>